<evidence type="ECO:0000256" key="1">
    <source>
        <dbReference type="ARBA" id="ARBA00022664"/>
    </source>
</evidence>
<proteinExistence type="predicted"/>
<dbReference type="SMART" id="SM00648">
    <property type="entry name" value="SWAP"/>
    <property type="match status" value="1"/>
</dbReference>
<dbReference type="PANTHER" id="PTHR15316">
    <property type="entry name" value="SPLICEOSOME ASSOCIATED PROTEIN 114/SWAP SPLICING FACTOR-RELATED"/>
    <property type="match status" value="1"/>
</dbReference>
<organism evidence="3 4">
    <name type="scientific">Arabis nemorensis</name>
    <dbReference type="NCBI Taxonomy" id="586526"/>
    <lineage>
        <taxon>Eukaryota</taxon>
        <taxon>Viridiplantae</taxon>
        <taxon>Streptophyta</taxon>
        <taxon>Embryophyta</taxon>
        <taxon>Tracheophyta</taxon>
        <taxon>Spermatophyta</taxon>
        <taxon>Magnoliopsida</taxon>
        <taxon>eudicotyledons</taxon>
        <taxon>Gunneridae</taxon>
        <taxon>Pentapetalae</taxon>
        <taxon>rosids</taxon>
        <taxon>malvids</taxon>
        <taxon>Brassicales</taxon>
        <taxon>Brassicaceae</taxon>
        <taxon>Arabideae</taxon>
        <taxon>Arabis</taxon>
    </lineage>
</organism>
<dbReference type="OrthoDB" id="447637at2759"/>
<dbReference type="GO" id="GO:0071004">
    <property type="term" value="C:U2-type prespliceosome"/>
    <property type="evidence" value="ECO:0007669"/>
    <property type="project" value="TreeGrafter"/>
</dbReference>
<dbReference type="SUPFAM" id="SSF109905">
    <property type="entry name" value="Surp module (SWAP domain)"/>
    <property type="match status" value="1"/>
</dbReference>
<accession>A0A565APE1</accession>
<gene>
    <name evidence="3" type="ORF">ANE_LOCUS1208</name>
</gene>
<dbReference type="Proteomes" id="UP000489600">
    <property type="component" value="Unassembled WGS sequence"/>
</dbReference>
<dbReference type="Gene3D" id="1.10.10.790">
    <property type="entry name" value="Surp module"/>
    <property type="match status" value="1"/>
</dbReference>
<dbReference type="GO" id="GO:0071013">
    <property type="term" value="C:catalytic step 2 spliceosome"/>
    <property type="evidence" value="ECO:0007669"/>
    <property type="project" value="TreeGrafter"/>
</dbReference>
<dbReference type="InterPro" id="IPR035967">
    <property type="entry name" value="SWAP/Surp_sf"/>
</dbReference>
<evidence type="ECO:0000313" key="4">
    <source>
        <dbReference type="Proteomes" id="UP000489600"/>
    </source>
</evidence>
<dbReference type="InterPro" id="IPR000061">
    <property type="entry name" value="Surp"/>
</dbReference>
<evidence type="ECO:0000259" key="2">
    <source>
        <dbReference type="PROSITE" id="PS50128"/>
    </source>
</evidence>
<dbReference type="InterPro" id="IPR045146">
    <property type="entry name" value="SF3A1"/>
</dbReference>
<dbReference type="AlphaFoldDB" id="A0A565APE1"/>
<reference evidence="3" key="1">
    <citation type="submission" date="2019-07" db="EMBL/GenBank/DDBJ databases">
        <authorList>
            <person name="Dittberner H."/>
        </authorList>
    </citation>
    <scope>NUCLEOTIDE SEQUENCE [LARGE SCALE GENOMIC DNA]</scope>
</reference>
<dbReference type="PROSITE" id="PS50128">
    <property type="entry name" value="SURP"/>
    <property type="match status" value="1"/>
</dbReference>
<dbReference type="PANTHER" id="PTHR15316:SF1">
    <property type="entry name" value="SPLICING FACTOR 3A SUBUNIT 1"/>
    <property type="match status" value="1"/>
</dbReference>
<dbReference type="GO" id="GO:0003723">
    <property type="term" value="F:RNA binding"/>
    <property type="evidence" value="ECO:0007669"/>
    <property type="project" value="InterPro"/>
</dbReference>
<feature type="domain" description="SURP motif" evidence="2">
    <location>
        <begin position="15"/>
        <end position="57"/>
    </location>
</feature>
<protein>
    <recommendedName>
        <fullName evidence="2">SURP motif domain-containing protein</fullName>
    </recommendedName>
</protein>
<dbReference type="Pfam" id="PF01805">
    <property type="entry name" value="Surp"/>
    <property type="match status" value="1"/>
</dbReference>
<dbReference type="GO" id="GO:0000381">
    <property type="term" value="P:regulation of alternative mRNA splicing, via spliceosome"/>
    <property type="evidence" value="ECO:0007669"/>
    <property type="project" value="TreeGrafter"/>
</dbReference>
<dbReference type="GO" id="GO:0045292">
    <property type="term" value="P:mRNA cis splicing, via spliceosome"/>
    <property type="evidence" value="ECO:0007669"/>
    <property type="project" value="InterPro"/>
</dbReference>
<evidence type="ECO:0000313" key="3">
    <source>
        <dbReference type="EMBL" id="VVA90763.1"/>
    </source>
</evidence>
<dbReference type="GO" id="GO:0005686">
    <property type="term" value="C:U2 snRNP"/>
    <property type="evidence" value="ECO:0007669"/>
    <property type="project" value="TreeGrafter"/>
</dbReference>
<name>A0A565APE1_9BRAS</name>
<sequence>MATDSDIPPPHIRANILRTAYYVTTNGLEAERVTMEFFAYDESFGFLSNSHPYHAYYKRELARAQAEPELANPPKLGLPNGMTLEKFNTMKLTAQFIAWYGNDYVEAMIDWHASMEKDFANKEDINNL</sequence>
<keyword evidence="4" id="KW-1185">Reference proteome</keyword>
<keyword evidence="1" id="KW-0507">mRNA processing</keyword>
<comment type="caution">
    <text evidence="3">The sequence shown here is derived from an EMBL/GenBank/DDBJ whole genome shotgun (WGS) entry which is preliminary data.</text>
</comment>
<dbReference type="EMBL" id="CABITT030000001">
    <property type="protein sequence ID" value="VVA90763.1"/>
    <property type="molecule type" value="Genomic_DNA"/>
</dbReference>